<accession>A0A1X2LTY9</accession>
<dbReference type="OrthoDB" id="4641051at2"/>
<keyword evidence="2" id="KW-1185">Reference proteome</keyword>
<reference evidence="1 2" key="1">
    <citation type="submission" date="2017-04" db="EMBL/GenBank/DDBJ databases">
        <title>The new phylogeny of genus Mycobacterium.</title>
        <authorList>
            <person name="Tortoli E."/>
            <person name="Trovato A."/>
            <person name="Cirillo D.M."/>
        </authorList>
    </citation>
    <scope>NUCLEOTIDE SEQUENCE [LARGE SCALE GENOMIC DNA]</scope>
    <source>
        <strain evidence="1 2">TBL 1200985</strain>
    </source>
</reference>
<evidence type="ECO:0000313" key="2">
    <source>
        <dbReference type="Proteomes" id="UP000193247"/>
    </source>
</evidence>
<protein>
    <recommendedName>
        <fullName evidence="3">ESX-1 secretion-associated protein EspH</fullName>
    </recommendedName>
</protein>
<dbReference type="EMBL" id="NCXP01000015">
    <property type="protein sequence ID" value="OSC40342.1"/>
    <property type="molecule type" value="Genomic_DNA"/>
</dbReference>
<dbReference type="Proteomes" id="UP000193247">
    <property type="component" value="Unassembled WGS sequence"/>
</dbReference>
<organism evidence="1 2">
    <name type="scientific">Mycobacterium decipiens</name>
    <dbReference type="NCBI Taxonomy" id="1430326"/>
    <lineage>
        <taxon>Bacteria</taxon>
        <taxon>Bacillati</taxon>
        <taxon>Actinomycetota</taxon>
        <taxon>Actinomycetes</taxon>
        <taxon>Mycobacteriales</taxon>
        <taxon>Mycobacteriaceae</taxon>
        <taxon>Mycobacterium</taxon>
    </lineage>
</organism>
<comment type="caution">
    <text evidence="1">The sequence shown here is derived from an EMBL/GenBank/DDBJ whole genome shotgun (WGS) entry which is preliminary data.</text>
</comment>
<sequence>MPGDDADLFAALDFGDELGNNGCAATDFVEDTGAELAALDALNQDTSADDEDLSDADGSGGWQLTTLTNPAETVSVTASMDGQIRGVELSANVATMTESELAEEVLVVADLTRQRALSAQHALLARSLRAIGADDEAIRDLLDNGMGLPSPEQAAEAQAHVFVTRYISHTD</sequence>
<proteinExistence type="predicted"/>
<name>A0A1X2LTY9_9MYCO</name>
<dbReference type="STRING" id="1430326.B8W66_13650"/>
<evidence type="ECO:0008006" key="3">
    <source>
        <dbReference type="Google" id="ProtNLM"/>
    </source>
</evidence>
<gene>
    <name evidence="1" type="ORF">B8W66_13650</name>
</gene>
<dbReference type="AlphaFoldDB" id="A0A1X2LTY9"/>
<dbReference type="RefSeq" id="WP_085325540.1">
    <property type="nucleotide sequence ID" value="NZ_NCXP01000015.1"/>
</dbReference>
<evidence type="ECO:0000313" key="1">
    <source>
        <dbReference type="EMBL" id="OSC40342.1"/>
    </source>
</evidence>